<dbReference type="EMBL" id="JBHTIT010000001">
    <property type="protein sequence ID" value="MFD0950743.1"/>
    <property type="molecule type" value="Genomic_DNA"/>
</dbReference>
<comment type="caution">
    <text evidence="10">The sequence shown here is derived from an EMBL/GenBank/DDBJ whole genome shotgun (WGS) entry which is preliminary data.</text>
</comment>
<dbReference type="SUPFAM" id="SSF54534">
    <property type="entry name" value="FKBP-like"/>
    <property type="match status" value="1"/>
</dbReference>
<dbReference type="GO" id="GO:0003755">
    <property type="term" value="F:peptidyl-prolyl cis-trans isomerase activity"/>
    <property type="evidence" value="ECO:0007669"/>
    <property type="project" value="UniProtKB-EC"/>
</dbReference>
<evidence type="ECO:0000256" key="2">
    <source>
        <dbReference type="ARBA" id="ARBA00006577"/>
    </source>
</evidence>
<dbReference type="InterPro" id="IPR046357">
    <property type="entry name" value="PPIase_dom_sf"/>
</dbReference>
<comment type="catalytic activity">
    <reaction evidence="1 5 6">
        <text>[protein]-peptidylproline (omega=180) = [protein]-peptidylproline (omega=0)</text>
        <dbReference type="Rhea" id="RHEA:16237"/>
        <dbReference type="Rhea" id="RHEA-COMP:10747"/>
        <dbReference type="Rhea" id="RHEA-COMP:10748"/>
        <dbReference type="ChEBI" id="CHEBI:83833"/>
        <dbReference type="ChEBI" id="CHEBI:83834"/>
        <dbReference type="EC" id="5.2.1.8"/>
    </reaction>
</comment>
<protein>
    <recommendedName>
        <fullName evidence="6">Peptidyl-prolyl cis-trans isomerase</fullName>
        <ecNumber evidence="6">5.2.1.8</ecNumber>
    </recommendedName>
</protein>
<dbReference type="Pfam" id="PF00254">
    <property type="entry name" value="FKBP_C"/>
    <property type="match status" value="1"/>
</dbReference>
<evidence type="ECO:0000256" key="4">
    <source>
        <dbReference type="ARBA" id="ARBA00023235"/>
    </source>
</evidence>
<proteinExistence type="inferred from homology"/>
<comment type="similarity">
    <text evidence="2 6">Belongs to the FKBP-type PPIase family.</text>
</comment>
<dbReference type="Pfam" id="PF01346">
    <property type="entry name" value="FKBP_N"/>
    <property type="match status" value="1"/>
</dbReference>
<dbReference type="RefSeq" id="WP_340675816.1">
    <property type="nucleotide sequence ID" value="NZ_JBHTIT010000001.1"/>
</dbReference>
<dbReference type="InterPro" id="IPR000774">
    <property type="entry name" value="PPIase_FKBP_N"/>
</dbReference>
<evidence type="ECO:0000313" key="10">
    <source>
        <dbReference type="EMBL" id="MFD0950743.1"/>
    </source>
</evidence>
<dbReference type="PANTHER" id="PTHR43811:SF57">
    <property type="entry name" value="FKBP-TYPE PEPTIDYL-PROLYL CIS-TRANS ISOMERASE FKPA-RELATED"/>
    <property type="match status" value="1"/>
</dbReference>
<reference evidence="11" key="1">
    <citation type="journal article" date="2019" name="Int. J. Syst. Evol. Microbiol.">
        <title>The Global Catalogue of Microorganisms (GCM) 10K type strain sequencing project: providing services to taxonomists for standard genome sequencing and annotation.</title>
        <authorList>
            <consortium name="The Broad Institute Genomics Platform"/>
            <consortium name="The Broad Institute Genome Sequencing Center for Infectious Disease"/>
            <person name="Wu L."/>
            <person name="Ma J."/>
        </authorList>
    </citation>
    <scope>NUCLEOTIDE SEQUENCE [LARGE SCALE GENOMIC DNA]</scope>
    <source>
        <strain evidence="11">CCUG 63419</strain>
    </source>
</reference>
<dbReference type="Proteomes" id="UP001597044">
    <property type="component" value="Unassembled WGS sequence"/>
</dbReference>
<keyword evidence="4 5" id="KW-0413">Isomerase</keyword>
<organism evidence="10 11">
    <name type="scientific">Paraperlucidibaca wandonensis</name>
    <dbReference type="NCBI Taxonomy" id="1268273"/>
    <lineage>
        <taxon>Bacteria</taxon>
        <taxon>Pseudomonadati</taxon>
        <taxon>Pseudomonadota</taxon>
        <taxon>Gammaproteobacteria</taxon>
        <taxon>Moraxellales</taxon>
        <taxon>Moraxellaceae</taxon>
        <taxon>Paraperlucidibaca</taxon>
    </lineage>
</organism>
<evidence type="ECO:0000256" key="5">
    <source>
        <dbReference type="PROSITE-ProRule" id="PRU00277"/>
    </source>
</evidence>
<keyword evidence="8" id="KW-0732">Signal</keyword>
<dbReference type="EC" id="5.2.1.8" evidence="6"/>
<evidence type="ECO:0000256" key="6">
    <source>
        <dbReference type="RuleBase" id="RU003915"/>
    </source>
</evidence>
<dbReference type="Gene3D" id="1.10.287.460">
    <property type="entry name" value="Peptidyl-prolyl cis-trans isomerase, FKBP-type, N-terminal domain"/>
    <property type="match status" value="1"/>
</dbReference>
<keyword evidence="11" id="KW-1185">Reference proteome</keyword>
<feature type="coiled-coil region" evidence="7">
    <location>
        <begin position="98"/>
        <end position="125"/>
    </location>
</feature>
<evidence type="ECO:0000256" key="8">
    <source>
        <dbReference type="SAM" id="SignalP"/>
    </source>
</evidence>
<dbReference type="PROSITE" id="PS50059">
    <property type="entry name" value="FKBP_PPIASE"/>
    <property type="match status" value="1"/>
</dbReference>
<sequence length="258" mass="27661">MRRLVLAAAILFTASAVQADTDIAPASFATAPVLAPNSGKKPVVDKEQFAYSIGYMNGQGSAEQIPDLDTDTFIRGFKDAIAKKESLLSAQERTTAINRYKAQRMAQLEADLKALAKENAETGRAFLAQNQNAEGIKVTESGLQYRVLKEATGKKPSATDTVKVNYEGAFLDGTVFDSSVNRGEPATFTIGSVIPGWTEGLQMMPVGSVYEFFVPSDLAYGEEGAGPIPPNAVLNFRVELLSIEKSTAASTPSKKKKK</sequence>
<evidence type="ECO:0000256" key="3">
    <source>
        <dbReference type="ARBA" id="ARBA00023110"/>
    </source>
</evidence>
<dbReference type="PANTHER" id="PTHR43811">
    <property type="entry name" value="FKBP-TYPE PEPTIDYL-PROLYL CIS-TRANS ISOMERASE FKPA"/>
    <property type="match status" value="1"/>
</dbReference>
<feature type="domain" description="PPIase FKBP-type" evidence="9">
    <location>
        <begin position="159"/>
        <end position="244"/>
    </location>
</feature>
<keyword evidence="7" id="KW-0175">Coiled coil</keyword>
<dbReference type="InterPro" id="IPR001179">
    <property type="entry name" value="PPIase_FKBP_dom"/>
</dbReference>
<dbReference type="InterPro" id="IPR036944">
    <property type="entry name" value="PPIase_FKBP_N_sf"/>
</dbReference>
<evidence type="ECO:0000259" key="9">
    <source>
        <dbReference type="PROSITE" id="PS50059"/>
    </source>
</evidence>
<name>A0ABW3HJ03_9GAMM</name>
<evidence type="ECO:0000256" key="1">
    <source>
        <dbReference type="ARBA" id="ARBA00000971"/>
    </source>
</evidence>
<dbReference type="Gene3D" id="3.10.50.40">
    <property type="match status" value="1"/>
</dbReference>
<feature type="chain" id="PRO_5046911925" description="Peptidyl-prolyl cis-trans isomerase" evidence="8">
    <location>
        <begin position="20"/>
        <end position="258"/>
    </location>
</feature>
<feature type="signal peptide" evidence="8">
    <location>
        <begin position="1"/>
        <end position="19"/>
    </location>
</feature>
<evidence type="ECO:0000313" key="11">
    <source>
        <dbReference type="Proteomes" id="UP001597044"/>
    </source>
</evidence>
<evidence type="ECO:0000256" key="7">
    <source>
        <dbReference type="SAM" id="Coils"/>
    </source>
</evidence>
<gene>
    <name evidence="10" type="ORF">ACFQ0F_10135</name>
</gene>
<keyword evidence="3 5" id="KW-0697">Rotamase</keyword>
<accession>A0ABW3HJ03</accession>